<proteinExistence type="predicted"/>
<reference evidence="2 3" key="1">
    <citation type="submission" date="2020-06" db="EMBL/GenBank/DDBJ databases">
        <authorList>
            <person name="Li R."/>
            <person name="Bekaert M."/>
        </authorList>
    </citation>
    <scope>NUCLEOTIDE SEQUENCE [LARGE SCALE GENOMIC DNA]</scope>
    <source>
        <strain evidence="3">wild</strain>
    </source>
</reference>
<feature type="compositionally biased region" description="Polar residues" evidence="1">
    <location>
        <begin position="27"/>
        <end position="46"/>
    </location>
</feature>
<dbReference type="AlphaFoldDB" id="A0A6J8E5D2"/>
<evidence type="ECO:0000256" key="1">
    <source>
        <dbReference type="SAM" id="MobiDB-lite"/>
    </source>
</evidence>
<sequence>MCHSLSNTDMQYELTPIVIRKASVLAPSTSPQPTDDTNKINQNNPSPKCFEPTDIEHVADDNPLPDSDISVDGGGTDSNVQQNFDAIDVGNSDPLLLKDDQKHMLISKNASHTSKTSQNELLSCIKRFIQETIVHEGKAQPLGPHLGYQCDEVSDACNWEQLGIVIRYLRDGSPVEKLLEFVQAEETTGSALCGLIVKALTDAGLDIQFCHAQTMDGAGNMSGKNLGCVAQFTRLSPRTVYHFCASHNLNLVLCKCCNVPEIQLMLDSLKQLGIFFKYSPKRSRCLEKAVDEINSNRDAQNKITFNRNLRSSVK</sequence>
<dbReference type="EMBL" id="CACVKT020008337">
    <property type="protein sequence ID" value="CAC5414251.1"/>
    <property type="molecule type" value="Genomic_DNA"/>
</dbReference>
<accession>A0A6J8E5D2</accession>
<name>A0A6J8E5D2_MYTCO</name>
<dbReference type="PANTHER" id="PTHR46289">
    <property type="entry name" value="52 KDA REPRESSOR OF THE INHIBITOR OF THE PROTEIN KINASE-LIKE PROTEIN-RELATED"/>
    <property type="match status" value="1"/>
</dbReference>
<protein>
    <submittedName>
        <fullName evidence="2">Uncharacterized protein</fullName>
    </submittedName>
</protein>
<dbReference type="PANTHER" id="PTHR46289:SF14">
    <property type="entry name" value="DUF4371 DOMAIN-CONTAINING PROTEIN"/>
    <property type="match status" value="1"/>
</dbReference>
<gene>
    <name evidence="2" type="ORF">MCOR_47088</name>
</gene>
<dbReference type="InterPro" id="IPR052958">
    <property type="entry name" value="IFN-induced_PKR_regulator"/>
</dbReference>
<dbReference type="OrthoDB" id="10029684at2759"/>
<evidence type="ECO:0000313" key="2">
    <source>
        <dbReference type="EMBL" id="CAC5414251.1"/>
    </source>
</evidence>
<feature type="region of interest" description="Disordered" evidence="1">
    <location>
        <begin position="27"/>
        <end position="81"/>
    </location>
</feature>
<dbReference type="Proteomes" id="UP000507470">
    <property type="component" value="Unassembled WGS sequence"/>
</dbReference>
<organism evidence="2 3">
    <name type="scientific">Mytilus coruscus</name>
    <name type="common">Sea mussel</name>
    <dbReference type="NCBI Taxonomy" id="42192"/>
    <lineage>
        <taxon>Eukaryota</taxon>
        <taxon>Metazoa</taxon>
        <taxon>Spiralia</taxon>
        <taxon>Lophotrochozoa</taxon>
        <taxon>Mollusca</taxon>
        <taxon>Bivalvia</taxon>
        <taxon>Autobranchia</taxon>
        <taxon>Pteriomorphia</taxon>
        <taxon>Mytilida</taxon>
        <taxon>Mytiloidea</taxon>
        <taxon>Mytilidae</taxon>
        <taxon>Mytilinae</taxon>
        <taxon>Mytilus</taxon>
    </lineage>
</organism>
<evidence type="ECO:0000313" key="3">
    <source>
        <dbReference type="Proteomes" id="UP000507470"/>
    </source>
</evidence>
<keyword evidence="3" id="KW-1185">Reference proteome</keyword>